<sequence>MSMSKIQTNKLSGGAGMLNFVNQGNLNVNPKKDSKKKNMNKFWKQTFEIWNNFVESNYKTVDLCVKSNTRSPGISALGAGSFIHVVILEGGNC</sequence>
<keyword evidence="2" id="KW-1185">Reference proteome</keyword>
<gene>
    <name evidence="1" type="ORF">BB558_007469</name>
</gene>
<proteinExistence type="predicted"/>
<organism evidence="1 2">
    <name type="scientific">Smittium angustum</name>
    <dbReference type="NCBI Taxonomy" id="133377"/>
    <lineage>
        <taxon>Eukaryota</taxon>
        <taxon>Fungi</taxon>
        <taxon>Fungi incertae sedis</taxon>
        <taxon>Zoopagomycota</taxon>
        <taxon>Kickxellomycotina</taxon>
        <taxon>Harpellomycetes</taxon>
        <taxon>Harpellales</taxon>
        <taxon>Legeriomycetaceae</taxon>
        <taxon>Smittium</taxon>
    </lineage>
</organism>
<protein>
    <submittedName>
        <fullName evidence="1">Uncharacterized protein</fullName>
    </submittedName>
</protein>
<reference evidence="1 2" key="1">
    <citation type="journal article" date="2018" name="MBio">
        <title>Comparative Genomics Reveals the Core Gene Toolbox for the Fungus-Insect Symbiosis.</title>
        <authorList>
            <person name="Wang Y."/>
            <person name="Stata M."/>
            <person name="Wang W."/>
            <person name="Stajich J.E."/>
            <person name="White M.M."/>
            <person name="Moncalvo J.M."/>
        </authorList>
    </citation>
    <scope>NUCLEOTIDE SEQUENCE [LARGE SCALE GENOMIC DNA]</scope>
    <source>
        <strain evidence="1 2">AUS-126-30</strain>
    </source>
</reference>
<evidence type="ECO:0000313" key="1">
    <source>
        <dbReference type="EMBL" id="PVZ96618.1"/>
    </source>
</evidence>
<dbReference type="EMBL" id="MBFU01001229">
    <property type="protein sequence ID" value="PVZ96618.1"/>
    <property type="molecule type" value="Genomic_DNA"/>
</dbReference>
<comment type="caution">
    <text evidence="1">The sequence shown here is derived from an EMBL/GenBank/DDBJ whole genome shotgun (WGS) entry which is preliminary data.</text>
</comment>
<name>A0A2U1IUY6_SMIAN</name>
<dbReference type="AlphaFoldDB" id="A0A2U1IUY6"/>
<accession>A0A2U1IUY6</accession>
<dbReference type="Proteomes" id="UP000245591">
    <property type="component" value="Unassembled WGS sequence"/>
</dbReference>
<evidence type="ECO:0000313" key="2">
    <source>
        <dbReference type="Proteomes" id="UP000245591"/>
    </source>
</evidence>